<evidence type="ECO:0000259" key="3">
    <source>
        <dbReference type="Pfam" id="PF19747"/>
    </source>
</evidence>
<evidence type="ECO:0000256" key="1">
    <source>
        <dbReference type="SAM" id="MobiDB-lite"/>
    </source>
</evidence>
<evidence type="ECO:0000313" key="4">
    <source>
        <dbReference type="EMBL" id="NEC00691.1"/>
    </source>
</evidence>
<keyword evidence="2" id="KW-0472">Membrane</keyword>
<feature type="compositionally biased region" description="Basic and acidic residues" evidence="1">
    <location>
        <begin position="120"/>
        <end position="130"/>
    </location>
</feature>
<feature type="domain" description="DUF6234" evidence="3">
    <location>
        <begin position="27"/>
        <end position="153"/>
    </location>
</feature>
<dbReference type="EMBL" id="JAAGMS010000245">
    <property type="protein sequence ID" value="NEC00691.1"/>
    <property type="molecule type" value="Genomic_DNA"/>
</dbReference>
<feature type="transmembrane region" description="Helical" evidence="2">
    <location>
        <begin position="96"/>
        <end position="117"/>
    </location>
</feature>
<proteinExistence type="predicted"/>
<feature type="compositionally biased region" description="Basic and acidic residues" evidence="1">
    <location>
        <begin position="1"/>
        <end position="17"/>
    </location>
</feature>
<dbReference type="Pfam" id="PF19747">
    <property type="entry name" value="DUF6234"/>
    <property type="match status" value="1"/>
</dbReference>
<name>A0A7K3REX8_STRAQ</name>
<dbReference type="RefSeq" id="WP_164269884.1">
    <property type="nucleotide sequence ID" value="NZ_JAAGMS010000245.1"/>
</dbReference>
<reference evidence="4 5" key="1">
    <citation type="submission" date="2020-01" db="EMBL/GenBank/DDBJ databases">
        <title>Insect and environment-associated Actinomycetes.</title>
        <authorList>
            <person name="Currrie C."/>
            <person name="Chevrette M."/>
            <person name="Carlson C."/>
            <person name="Stubbendieck R."/>
            <person name="Wendt-Pienkowski E."/>
        </authorList>
    </citation>
    <scope>NUCLEOTIDE SEQUENCE [LARGE SCALE GENOMIC DNA]</scope>
    <source>
        <strain evidence="4 5">SID7903</strain>
    </source>
</reference>
<dbReference type="InterPro" id="IPR046201">
    <property type="entry name" value="DUF6234"/>
</dbReference>
<gene>
    <name evidence="4" type="ORF">G3I58_22310</name>
</gene>
<keyword evidence="2" id="KW-0812">Transmembrane</keyword>
<organism evidence="4 5">
    <name type="scientific">Streptomyces anulatus</name>
    <name type="common">Streptomyces chrysomallus</name>
    <dbReference type="NCBI Taxonomy" id="1892"/>
    <lineage>
        <taxon>Bacteria</taxon>
        <taxon>Bacillati</taxon>
        <taxon>Actinomycetota</taxon>
        <taxon>Actinomycetes</taxon>
        <taxon>Kitasatosporales</taxon>
        <taxon>Streptomycetaceae</taxon>
        <taxon>Streptomyces</taxon>
    </lineage>
</organism>
<dbReference type="AlphaFoldDB" id="A0A7K3REX8"/>
<accession>A0A7K3REX8</accession>
<feature type="transmembrane region" description="Helical" evidence="2">
    <location>
        <begin position="30"/>
        <end position="56"/>
    </location>
</feature>
<feature type="region of interest" description="Disordered" evidence="1">
    <location>
        <begin position="1"/>
        <end position="23"/>
    </location>
</feature>
<keyword evidence="2" id="KW-1133">Transmembrane helix</keyword>
<dbReference type="Proteomes" id="UP000470951">
    <property type="component" value="Unassembled WGS sequence"/>
</dbReference>
<feature type="transmembrane region" description="Helical" evidence="2">
    <location>
        <begin position="68"/>
        <end position="90"/>
    </location>
</feature>
<evidence type="ECO:0000313" key="5">
    <source>
        <dbReference type="Proteomes" id="UP000470951"/>
    </source>
</evidence>
<feature type="region of interest" description="Disordered" evidence="1">
    <location>
        <begin position="120"/>
        <end position="158"/>
    </location>
</feature>
<protein>
    <recommendedName>
        <fullName evidence="3">DUF6234 domain-containing protein</fullName>
    </recommendedName>
</protein>
<evidence type="ECO:0000256" key="2">
    <source>
        <dbReference type="SAM" id="Phobius"/>
    </source>
</evidence>
<comment type="caution">
    <text evidence="4">The sequence shown here is derived from an EMBL/GenBank/DDBJ whole genome shotgun (WGS) entry which is preliminary data.</text>
</comment>
<sequence length="158" mass="16359">MTRPESRLPGRPDERAASRSPAPGGCADPLLGLVLVLAELTLGALPVLVVAATTLWPPHGPSRGFVDIWGPTLVLAALAVVPAGLAVALLRHRWHWAGGAQVLVAVALCAAALASAVRERPDPWRDHDPARTVAPSPAWDSPPCRSGGDNDECARSGG</sequence>